<dbReference type="InterPro" id="IPR015421">
    <property type="entry name" value="PyrdxlP-dep_Trfase_major"/>
</dbReference>
<accession>G2E232</accession>
<dbReference type="GO" id="GO:0004400">
    <property type="term" value="F:histidinol-phosphate transaminase activity"/>
    <property type="evidence" value="ECO:0007669"/>
    <property type="project" value="UniProtKB-UniRule"/>
</dbReference>
<dbReference type="InterPro" id="IPR004839">
    <property type="entry name" value="Aminotransferase_I/II_large"/>
</dbReference>
<evidence type="ECO:0000256" key="2">
    <source>
        <dbReference type="ARBA" id="ARBA00005011"/>
    </source>
</evidence>
<dbReference type="PATRIC" id="fig|765913.3.peg.2384"/>
<dbReference type="InterPro" id="IPR015422">
    <property type="entry name" value="PyrdxlP-dep_Trfase_small"/>
</dbReference>
<dbReference type="InterPro" id="IPR015424">
    <property type="entry name" value="PyrdxlP-dep_Trfase"/>
</dbReference>
<sequence>MKARIESLVRPEILALDAYHVAEAAGLIKLDAMENPYGWPESLVSEWLEALRSVELNRYPDPQCELLQDALREAMRIPDDMGVLLGNGSDELIQMLALTVAQSGRKVLSVDPGFVMYRMIGLFAGMDYVSVPLQAEDFSLDLPAMLEAIEREQPALVYLAYPNNPTGNRFDADDMVRIIEAAPGLVIVDEAYAPFTDCSFLGLLGDWENLLVLRTVSKMGLAGLRLGYLVGPRPWLAEIDKVRLPYNVNVLTQVSATFALEHKPLFDAQTQSIRVERVHLFEALSGIDGLHLFPSEANFILMRAPAGQAGAIFDGLKERKILIKNLDGAHPMLADCLRVTVGLPEENAAMVEALKAVI</sequence>
<name>G2E232_9GAMM</name>
<dbReference type="UniPathway" id="UPA00031">
    <property type="reaction ID" value="UER00012"/>
</dbReference>
<dbReference type="InterPro" id="IPR005861">
    <property type="entry name" value="HisP_aminotrans"/>
</dbReference>
<keyword evidence="5 11" id="KW-0032">Aminotransferase</keyword>
<evidence type="ECO:0000256" key="6">
    <source>
        <dbReference type="ARBA" id="ARBA00022605"/>
    </source>
</evidence>
<comment type="catalytic activity">
    <reaction evidence="10 11">
        <text>L-histidinol phosphate + 2-oxoglutarate = 3-(imidazol-4-yl)-2-oxopropyl phosphate + L-glutamate</text>
        <dbReference type="Rhea" id="RHEA:23744"/>
        <dbReference type="ChEBI" id="CHEBI:16810"/>
        <dbReference type="ChEBI" id="CHEBI:29985"/>
        <dbReference type="ChEBI" id="CHEBI:57766"/>
        <dbReference type="ChEBI" id="CHEBI:57980"/>
        <dbReference type="EC" id="2.6.1.9"/>
    </reaction>
</comment>
<dbReference type="STRING" id="765913.ThidrDRAFT_2345"/>
<evidence type="ECO:0000256" key="11">
    <source>
        <dbReference type="HAMAP-Rule" id="MF_01023"/>
    </source>
</evidence>
<dbReference type="PANTHER" id="PTHR42885">
    <property type="entry name" value="HISTIDINOL-PHOSPHATE AMINOTRANSFERASE-RELATED"/>
    <property type="match status" value="1"/>
</dbReference>
<evidence type="ECO:0000256" key="7">
    <source>
        <dbReference type="ARBA" id="ARBA00022679"/>
    </source>
</evidence>
<dbReference type="EC" id="2.6.1.9" evidence="11"/>
<dbReference type="OrthoDB" id="9809616at2"/>
<feature type="domain" description="Aminotransferase class I/classII large" evidence="12">
    <location>
        <begin position="27"/>
        <end position="349"/>
    </location>
</feature>
<keyword evidence="8 11" id="KW-0663">Pyridoxal phosphate</keyword>
<keyword evidence="14" id="KW-1185">Reference proteome</keyword>
<comment type="similarity">
    <text evidence="3 11">Belongs to the class-II pyridoxal-phosphate-dependent aminotransferase family. Histidinol-phosphate aminotransferase subfamily.</text>
</comment>
<evidence type="ECO:0000256" key="5">
    <source>
        <dbReference type="ARBA" id="ARBA00022576"/>
    </source>
</evidence>
<evidence type="ECO:0000313" key="13">
    <source>
        <dbReference type="EMBL" id="EGV30981.1"/>
    </source>
</evidence>
<dbReference type="PANTHER" id="PTHR42885:SF2">
    <property type="entry name" value="HISTIDINOL-PHOSPHATE AMINOTRANSFERASE"/>
    <property type="match status" value="1"/>
</dbReference>
<dbReference type="NCBIfam" id="TIGR01141">
    <property type="entry name" value="hisC"/>
    <property type="match status" value="1"/>
</dbReference>
<protein>
    <recommendedName>
        <fullName evidence="11">Histidinol-phosphate aminotransferase</fullName>
        <ecNumber evidence="11">2.6.1.9</ecNumber>
    </recommendedName>
    <alternativeName>
        <fullName evidence="11">Imidazole acetol-phosphate transaminase</fullName>
    </alternativeName>
</protein>
<dbReference type="eggNOG" id="COG0079">
    <property type="taxonomic scope" value="Bacteria"/>
</dbReference>
<proteinExistence type="inferred from homology"/>
<keyword evidence="6 11" id="KW-0028">Amino-acid biosynthesis</keyword>
<evidence type="ECO:0000256" key="1">
    <source>
        <dbReference type="ARBA" id="ARBA00001933"/>
    </source>
</evidence>
<comment type="subunit">
    <text evidence="4 11">Homodimer.</text>
</comment>
<feature type="modified residue" description="N6-(pyridoxal phosphate)lysine" evidence="11">
    <location>
        <position position="218"/>
    </location>
</feature>
<dbReference type="Proteomes" id="UP000004200">
    <property type="component" value="Unassembled WGS sequence"/>
</dbReference>
<dbReference type="Gene3D" id="3.90.1150.10">
    <property type="entry name" value="Aspartate Aminotransferase, domain 1"/>
    <property type="match status" value="1"/>
</dbReference>
<comment type="pathway">
    <text evidence="2 11">Amino-acid biosynthesis; L-histidine biosynthesis; L-histidine from 5-phospho-alpha-D-ribose 1-diphosphate: step 7/9.</text>
</comment>
<dbReference type="AlphaFoldDB" id="G2E232"/>
<evidence type="ECO:0000259" key="12">
    <source>
        <dbReference type="Pfam" id="PF00155"/>
    </source>
</evidence>
<dbReference type="CDD" id="cd00609">
    <property type="entry name" value="AAT_like"/>
    <property type="match status" value="1"/>
</dbReference>
<dbReference type="RefSeq" id="WP_007041058.1">
    <property type="nucleotide sequence ID" value="NZ_AFWT01000015.1"/>
</dbReference>
<organism evidence="13 14">
    <name type="scientific">Thiorhodococcus drewsii AZ1</name>
    <dbReference type="NCBI Taxonomy" id="765913"/>
    <lineage>
        <taxon>Bacteria</taxon>
        <taxon>Pseudomonadati</taxon>
        <taxon>Pseudomonadota</taxon>
        <taxon>Gammaproteobacteria</taxon>
        <taxon>Chromatiales</taxon>
        <taxon>Chromatiaceae</taxon>
        <taxon>Thiorhodococcus</taxon>
    </lineage>
</organism>
<evidence type="ECO:0000256" key="9">
    <source>
        <dbReference type="ARBA" id="ARBA00023102"/>
    </source>
</evidence>
<keyword evidence="9 11" id="KW-0368">Histidine biosynthesis</keyword>
<comment type="cofactor">
    <cofactor evidence="1 11">
        <name>pyridoxal 5'-phosphate</name>
        <dbReference type="ChEBI" id="CHEBI:597326"/>
    </cofactor>
</comment>
<dbReference type="EMBL" id="AFWT01000015">
    <property type="protein sequence ID" value="EGV30981.1"/>
    <property type="molecule type" value="Genomic_DNA"/>
</dbReference>
<dbReference type="Pfam" id="PF00155">
    <property type="entry name" value="Aminotran_1_2"/>
    <property type="match status" value="1"/>
</dbReference>
<comment type="caution">
    <text evidence="13">The sequence shown here is derived from an EMBL/GenBank/DDBJ whole genome shotgun (WGS) entry which is preliminary data.</text>
</comment>
<dbReference type="GO" id="GO:0000105">
    <property type="term" value="P:L-histidine biosynthetic process"/>
    <property type="evidence" value="ECO:0007669"/>
    <property type="project" value="UniProtKB-UniRule"/>
</dbReference>
<reference evidence="13 14" key="1">
    <citation type="submission" date="2011-06" db="EMBL/GenBank/DDBJ databases">
        <title>The draft genome of Thiorhodococcus drewsii AZ1.</title>
        <authorList>
            <consortium name="US DOE Joint Genome Institute (JGI-PGF)"/>
            <person name="Lucas S."/>
            <person name="Han J."/>
            <person name="Lapidus A."/>
            <person name="Cheng J.-F."/>
            <person name="Goodwin L."/>
            <person name="Pitluck S."/>
            <person name="Peters L."/>
            <person name="Land M.L."/>
            <person name="Hauser L."/>
            <person name="Vogl K."/>
            <person name="Liu Z."/>
            <person name="Imhoff J."/>
            <person name="Thiel V."/>
            <person name="Frigaard N.-U."/>
            <person name="Bryant D.A."/>
            <person name="Woyke T.J."/>
        </authorList>
    </citation>
    <scope>NUCLEOTIDE SEQUENCE [LARGE SCALE GENOMIC DNA]</scope>
    <source>
        <strain evidence="13 14">AZ1</strain>
    </source>
</reference>
<dbReference type="HAMAP" id="MF_01023">
    <property type="entry name" value="HisC_aminotrans_2"/>
    <property type="match status" value="1"/>
</dbReference>
<evidence type="ECO:0000256" key="4">
    <source>
        <dbReference type="ARBA" id="ARBA00011738"/>
    </source>
</evidence>
<evidence type="ECO:0000256" key="10">
    <source>
        <dbReference type="ARBA" id="ARBA00047481"/>
    </source>
</evidence>
<gene>
    <name evidence="11" type="primary">hisC</name>
    <name evidence="13" type="ORF">ThidrDRAFT_2345</name>
</gene>
<evidence type="ECO:0000313" key="14">
    <source>
        <dbReference type="Proteomes" id="UP000004200"/>
    </source>
</evidence>
<evidence type="ECO:0000256" key="8">
    <source>
        <dbReference type="ARBA" id="ARBA00022898"/>
    </source>
</evidence>
<dbReference type="SUPFAM" id="SSF53383">
    <property type="entry name" value="PLP-dependent transferases"/>
    <property type="match status" value="1"/>
</dbReference>
<dbReference type="Gene3D" id="3.40.640.10">
    <property type="entry name" value="Type I PLP-dependent aspartate aminotransferase-like (Major domain)"/>
    <property type="match status" value="1"/>
</dbReference>
<dbReference type="GO" id="GO:0030170">
    <property type="term" value="F:pyridoxal phosphate binding"/>
    <property type="evidence" value="ECO:0007669"/>
    <property type="project" value="InterPro"/>
</dbReference>
<keyword evidence="7 11" id="KW-0808">Transferase</keyword>
<evidence type="ECO:0000256" key="3">
    <source>
        <dbReference type="ARBA" id="ARBA00007970"/>
    </source>
</evidence>